<feature type="region of interest" description="Disordered" evidence="1">
    <location>
        <begin position="250"/>
        <end position="554"/>
    </location>
</feature>
<gene>
    <name evidence="2" type="ORF">CROQUDRAFT_325679</name>
</gene>
<feature type="compositionally biased region" description="Low complexity" evidence="1">
    <location>
        <begin position="1215"/>
        <end position="1224"/>
    </location>
</feature>
<feature type="compositionally biased region" description="Acidic residues" evidence="1">
    <location>
        <begin position="697"/>
        <end position="714"/>
    </location>
</feature>
<feature type="compositionally biased region" description="Polar residues" evidence="1">
    <location>
        <begin position="325"/>
        <end position="338"/>
    </location>
</feature>
<feature type="region of interest" description="Disordered" evidence="1">
    <location>
        <begin position="81"/>
        <end position="114"/>
    </location>
</feature>
<comment type="caution">
    <text evidence="2">The sequence shown here is derived from an EMBL/GenBank/DDBJ whole genome shotgun (WGS) entry which is preliminary data.</text>
</comment>
<evidence type="ECO:0000313" key="2">
    <source>
        <dbReference type="EMBL" id="KAG0140908.1"/>
    </source>
</evidence>
<organism evidence="2 3">
    <name type="scientific">Cronartium quercuum f. sp. fusiforme G11</name>
    <dbReference type="NCBI Taxonomy" id="708437"/>
    <lineage>
        <taxon>Eukaryota</taxon>
        <taxon>Fungi</taxon>
        <taxon>Dikarya</taxon>
        <taxon>Basidiomycota</taxon>
        <taxon>Pucciniomycotina</taxon>
        <taxon>Pucciniomycetes</taxon>
        <taxon>Pucciniales</taxon>
        <taxon>Coleosporiaceae</taxon>
        <taxon>Cronartium</taxon>
    </lineage>
</organism>
<feature type="compositionally biased region" description="Low complexity" evidence="1">
    <location>
        <begin position="274"/>
        <end position="294"/>
    </location>
</feature>
<feature type="compositionally biased region" description="Polar residues" evidence="1">
    <location>
        <begin position="388"/>
        <end position="400"/>
    </location>
</feature>
<feature type="compositionally biased region" description="Polar residues" evidence="1">
    <location>
        <begin position="986"/>
        <end position="1004"/>
    </location>
</feature>
<dbReference type="Proteomes" id="UP000886653">
    <property type="component" value="Unassembled WGS sequence"/>
</dbReference>
<accession>A0A9P6N7T0</accession>
<feature type="region of interest" description="Disordered" evidence="1">
    <location>
        <begin position="975"/>
        <end position="1068"/>
    </location>
</feature>
<proteinExistence type="predicted"/>
<reference evidence="2" key="1">
    <citation type="submission" date="2013-11" db="EMBL/GenBank/DDBJ databases">
        <title>Genome sequence of the fusiform rust pathogen reveals effectors for host alternation and coevolution with pine.</title>
        <authorList>
            <consortium name="DOE Joint Genome Institute"/>
            <person name="Smith K."/>
            <person name="Pendleton A."/>
            <person name="Kubisiak T."/>
            <person name="Anderson C."/>
            <person name="Salamov A."/>
            <person name="Aerts A."/>
            <person name="Riley R."/>
            <person name="Clum A."/>
            <person name="Lindquist E."/>
            <person name="Ence D."/>
            <person name="Campbell M."/>
            <person name="Kronenberg Z."/>
            <person name="Feau N."/>
            <person name="Dhillon B."/>
            <person name="Hamelin R."/>
            <person name="Burleigh J."/>
            <person name="Smith J."/>
            <person name="Yandell M."/>
            <person name="Nelson C."/>
            <person name="Grigoriev I."/>
            <person name="Davis J."/>
        </authorList>
    </citation>
    <scope>NUCLEOTIDE SEQUENCE</scope>
    <source>
        <strain evidence="2">G11</strain>
    </source>
</reference>
<sequence length="1339" mass="144034">MSPGAVRWVGVEVKTAPGPRPVSDYEFTSEAQLSLNDISFPESRIIQPNPQLRPHFFSSTPISPTGNRGRVRTVTLTLANQPLSDYPPKSTRNLRRATSTPHFQPTLNHSVPLPYRPTLSTSALATIPSSSTRSRLAPDKPHFLSVPHSSNSPPCFETTFDALPALTSLQPNNQSSNLIHRLIRRASSVFPLISDMSTSHSTPTLLDRTQNAYDHQLHSRFQTLEYLSTTREYDQSNLLSPQLQTSLSSSTASAHTALDTLPIPESNDRYTGNRAPDSPSPSARSRLRTPSLLLFGRSLPCLPQPHDTRPPSPSQAQEMLERSRSLPTTKELASTLSIGDSEVLDPQPPLLQTSSASQRGSLGKGALASVRSPPHFAKGRIGSPIAHVNQTTRLQSSMGSSKEPEVESHAWKLKPGTDAQASLDHQVPPPAQSSHNRPTLPAPRFPSSSLSVDDDQAGQRAKDVNHAYRSSSDLSHQHRIPPYSPPSTESFSLSQHSLTGVLPEEPQPSRSGLDLRPRISPRASVSSGTFQNLVDVNSLPRPNTTKASKSASSGVSGLVGLLSKKFKPKLKGRRSSSVSAAKLASKSTSSIVHPTSPNVLPPMPSTRFNACSSDIGHYSLPHAPKSESTVPSRAGPNRSRAPKSELIHQGGHSITPPDLLPPVPSEPSSELFKLMASSLMRPIPTPKPSLHYIPQSEMDEPEPLESEPESEVEAEVPQTDISDHSQPALQTHQEGELGGESAFQLPALPPPISPFEANFLPPRRSQSASPEVQKRAVGGTVGPARLEVPYRQGVATPDILGFKGLQNSTELRRPVDPLSALSASTSYLSSSFEHLPGSSQLEVDTPATHVSICSQLGSETNEADEDEGSYNLHTARTHLSQDPDSHWCEGLSSNTQLSPSLAPPVQLVSATDDQITPHSELTTRNSEPKDESVNNTTVRPMEQKSVSSTAVGPNYPEAVTPWEYQDVHHVQFVDRIRPQDRRKNSVKITTQDQDMLSTRNSAHQRVTPFPKRGNSSRRGSFPPSQMTAVAASDSVARGTDDLSRSGQEPSRRKSQSSNEGGTGPDLFLHLNASVSSTSSSGGTIAKLFKASNSSRSRLYRWSFSSPTALPDNNPSPLLAPASILTSSSVTGREQLNPPALASSQPEPSPSGVRGSRTDVAGRPSRTRRMSSVLSVGTQSNGLWRSQSDSMSPTSTASAAKPKSQPAQGLSRIVRSQSSANLSSSPLVRPSHGLGRGDASPLLAFTRRLSCNISSPTLPQVKVGPAADDNSEAKDLRSAPQPLCTPSESISTGPEPVKAMDSPLKLKLLPREKDELEVSYLERLGRTMEKSMIVSALGAR</sequence>
<feature type="compositionally biased region" description="Polar residues" evidence="1">
    <location>
        <begin position="96"/>
        <end position="109"/>
    </location>
</feature>
<feature type="compositionally biased region" description="Polar residues" evidence="1">
    <location>
        <begin position="933"/>
        <end position="951"/>
    </location>
</feature>
<dbReference type="EMBL" id="MU167412">
    <property type="protein sequence ID" value="KAG0140908.1"/>
    <property type="molecule type" value="Genomic_DNA"/>
</dbReference>
<feature type="region of interest" description="Disordered" evidence="1">
    <location>
        <begin position="1259"/>
        <end position="1301"/>
    </location>
</feature>
<feature type="compositionally biased region" description="Low complexity" evidence="1">
    <location>
        <begin position="250"/>
        <end position="261"/>
    </location>
</feature>
<feature type="compositionally biased region" description="Polar residues" evidence="1">
    <location>
        <begin position="1016"/>
        <end position="1027"/>
    </location>
</feature>
<feature type="region of interest" description="Disordered" evidence="1">
    <location>
        <begin position="683"/>
        <end position="780"/>
    </location>
</feature>
<evidence type="ECO:0000313" key="3">
    <source>
        <dbReference type="Proteomes" id="UP000886653"/>
    </source>
</evidence>
<feature type="region of interest" description="Disordered" evidence="1">
    <location>
        <begin position="880"/>
        <end position="953"/>
    </location>
</feature>
<feature type="compositionally biased region" description="Polar residues" evidence="1">
    <location>
        <begin position="350"/>
        <end position="360"/>
    </location>
</feature>
<name>A0A9P6N7T0_9BASI</name>
<protein>
    <submittedName>
        <fullName evidence="2">Uncharacterized protein</fullName>
    </submittedName>
</protein>
<feature type="region of interest" description="Disordered" evidence="1">
    <location>
        <begin position="617"/>
        <end position="668"/>
    </location>
</feature>
<feature type="compositionally biased region" description="Polar residues" evidence="1">
    <location>
        <begin position="523"/>
        <end position="545"/>
    </location>
</feature>
<keyword evidence="3" id="KW-1185">Reference proteome</keyword>
<feature type="compositionally biased region" description="Polar residues" evidence="1">
    <location>
        <begin position="486"/>
        <end position="498"/>
    </location>
</feature>
<feature type="region of interest" description="Disordered" evidence="1">
    <location>
        <begin position="1131"/>
        <end position="1235"/>
    </location>
</feature>
<feature type="compositionally biased region" description="Polar residues" evidence="1">
    <location>
        <begin position="1169"/>
        <end position="1197"/>
    </location>
</feature>
<feature type="compositionally biased region" description="Polar residues" evidence="1">
    <location>
        <begin position="908"/>
        <end position="925"/>
    </location>
</feature>
<evidence type="ECO:0000256" key="1">
    <source>
        <dbReference type="SAM" id="MobiDB-lite"/>
    </source>
</evidence>